<dbReference type="GO" id="GO:0003677">
    <property type="term" value="F:DNA binding"/>
    <property type="evidence" value="ECO:0007669"/>
    <property type="project" value="InterPro"/>
</dbReference>
<dbReference type="OrthoDB" id="9763644at2"/>
<feature type="domain" description="SF3 helicase" evidence="5">
    <location>
        <begin position="513"/>
        <end position="674"/>
    </location>
</feature>
<dbReference type="InterPro" id="IPR034154">
    <property type="entry name" value="TOPRIM_DnaG/twinkle"/>
</dbReference>
<accession>A0A2U2RGI0</accession>
<gene>
    <name evidence="6" type="ORF">DEO23_15685</name>
</gene>
<keyword evidence="7" id="KW-1185">Reference proteome</keyword>
<dbReference type="GO" id="GO:0008270">
    <property type="term" value="F:zinc ion binding"/>
    <property type="evidence" value="ECO:0007669"/>
    <property type="project" value="InterPro"/>
</dbReference>
<organism evidence="6 7">
    <name type="scientific">Brachybacterium endophyticum</name>
    <dbReference type="NCBI Taxonomy" id="2182385"/>
    <lineage>
        <taxon>Bacteria</taxon>
        <taxon>Bacillati</taxon>
        <taxon>Actinomycetota</taxon>
        <taxon>Actinomycetes</taxon>
        <taxon>Micrococcales</taxon>
        <taxon>Dermabacteraceae</taxon>
        <taxon>Brachybacterium</taxon>
    </lineage>
</organism>
<dbReference type="Pfam" id="PF08706">
    <property type="entry name" value="D5_N"/>
    <property type="match status" value="1"/>
</dbReference>
<evidence type="ECO:0000256" key="1">
    <source>
        <dbReference type="ARBA" id="ARBA00022741"/>
    </source>
</evidence>
<feature type="compositionally biased region" description="Pro residues" evidence="4">
    <location>
        <begin position="847"/>
        <end position="859"/>
    </location>
</feature>
<evidence type="ECO:0000259" key="5">
    <source>
        <dbReference type="PROSITE" id="PS51206"/>
    </source>
</evidence>
<dbReference type="InterPro" id="IPR014818">
    <property type="entry name" value="Phage/plasmid_primase_P4_C"/>
</dbReference>
<dbReference type="GO" id="GO:0016787">
    <property type="term" value="F:hydrolase activity"/>
    <property type="evidence" value="ECO:0007669"/>
    <property type="project" value="UniProtKB-KW"/>
</dbReference>
<dbReference type="InterPro" id="IPR014015">
    <property type="entry name" value="Helicase_SF3_DNA-vir"/>
</dbReference>
<dbReference type="SMART" id="SM00885">
    <property type="entry name" value="D5_N"/>
    <property type="match status" value="1"/>
</dbReference>
<sequence length="957" mass="103919">MSTHGSRPISTRWPAIRTDPHPPSVTNKRPRQGAGAVHHHSWPHGAPTPYCATYPKRGPFMSIIGHPADQIKLEVGTILEQLELVSGPLTTRHGGEEWKARCPLHNDTNPSLSVTENADGGISARCWAGCSSQDLARALGVPEWMPGGLTHQATYDYVTAEGDLVFQVLRGSDASGQKHIRQRVPDSSKPSGFSWSLKGLAPDQRSLLFHAPLVRLAVESNDLVYLVEGEKDALTAAEIGLVATTNAGGAGKFTDRHAQLLAGAHVRIIQDNDDVGRRHGAQAHRMLQGVAASVELFDVPADLPEKADLTDMILAGYKIEDLVHADPIDLVSSADSPHSAGGASVVGVRDGDILDGIAAALWSDACVANRLAAALRDRWIFTGATGWHWWNGCVWERETDDTSIIKAIQRHAEREVRVALETGGDLTGSVRRLSKSAIVAASVLLRGLLQRDFAEFDTDPYILVTPETAVDLRTGNTLPHDPTRLVTRMTPVRYVPGARHSDWDQALTAVAPDVADYLQLRFGQAATGLVPDDDRIVILQGGGENGKSTILASIMEALGDYSTMLPRELFMGRSDVHPTVIMPLKGCRLGVKEEAAEGGVFDMLRVKEVVGTKIRRGRFMHHDFVEFEATDSLFISSNHDLQIMEGDDGSWRRFIKVVFPFRYRKPHEPLLGPMDRHGDPRLRHRLTTDDAAQEAVLAWLVDGARRWIASDETMPEPPASVAADTQSWRDECDPFHTYAADNLIADPTFVIWVDDLYAELMSSLIDGGQKRWSKPTFRRRLEDSTWRKRAGVSFTGRVRLSTLAGNPQRPLILSRPIGADVLKPPPEQGQYLLGFRFRSVVDHPAHIPSPAPAPTPAPTPEAGSGEPVDKSADAPVEAPALGAPDVPVVLRDLSASPTVIVEAPIKRPTPAPADEKPAVAPPVEMIRSEGRGGTFEVPRVAPPIKGLTIAELGGAAS</sequence>
<dbReference type="InterPro" id="IPR036977">
    <property type="entry name" value="DNA_primase_Znf_CHC2"/>
</dbReference>
<dbReference type="Proteomes" id="UP000245590">
    <property type="component" value="Unassembled WGS sequence"/>
</dbReference>
<name>A0A2U2RGI0_9MICO</name>
<keyword evidence="2" id="KW-0378">Hydrolase</keyword>
<proteinExistence type="predicted"/>
<dbReference type="GO" id="GO:0006260">
    <property type="term" value="P:DNA replication"/>
    <property type="evidence" value="ECO:0007669"/>
    <property type="project" value="InterPro"/>
</dbReference>
<dbReference type="GO" id="GO:0005524">
    <property type="term" value="F:ATP binding"/>
    <property type="evidence" value="ECO:0007669"/>
    <property type="project" value="UniProtKB-KW"/>
</dbReference>
<dbReference type="EMBL" id="QFKX01000009">
    <property type="protein sequence ID" value="PWH04972.1"/>
    <property type="molecule type" value="Genomic_DNA"/>
</dbReference>
<dbReference type="Gene3D" id="3.90.580.10">
    <property type="entry name" value="Zinc finger, CHC2-type domain"/>
    <property type="match status" value="1"/>
</dbReference>
<evidence type="ECO:0000313" key="6">
    <source>
        <dbReference type="EMBL" id="PWH04972.1"/>
    </source>
</evidence>
<dbReference type="PANTHER" id="PTHR35372:SF2">
    <property type="entry name" value="SF3 HELICASE DOMAIN-CONTAINING PROTEIN"/>
    <property type="match status" value="1"/>
</dbReference>
<evidence type="ECO:0000313" key="7">
    <source>
        <dbReference type="Proteomes" id="UP000245590"/>
    </source>
</evidence>
<evidence type="ECO:0000256" key="2">
    <source>
        <dbReference type="ARBA" id="ARBA00022801"/>
    </source>
</evidence>
<dbReference type="AlphaFoldDB" id="A0A2U2RGI0"/>
<comment type="caution">
    <text evidence="6">The sequence shown here is derived from an EMBL/GenBank/DDBJ whole genome shotgun (WGS) entry which is preliminary data.</text>
</comment>
<feature type="region of interest" description="Disordered" evidence="4">
    <location>
        <begin position="844"/>
        <end position="879"/>
    </location>
</feature>
<dbReference type="CDD" id="cd01029">
    <property type="entry name" value="TOPRIM_primases"/>
    <property type="match status" value="1"/>
</dbReference>
<dbReference type="SUPFAM" id="SSF56731">
    <property type="entry name" value="DNA primase core"/>
    <property type="match status" value="1"/>
</dbReference>
<feature type="region of interest" description="Disordered" evidence="4">
    <location>
        <begin position="1"/>
        <end position="42"/>
    </location>
</feature>
<protein>
    <recommendedName>
        <fullName evidence="5">SF3 helicase domain-containing protein</fullName>
    </recommendedName>
</protein>
<keyword evidence="3" id="KW-0067">ATP-binding</keyword>
<dbReference type="Gene3D" id="3.40.1360.10">
    <property type="match status" value="1"/>
</dbReference>
<evidence type="ECO:0000256" key="3">
    <source>
        <dbReference type="ARBA" id="ARBA00022840"/>
    </source>
</evidence>
<reference evidence="6 7" key="1">
    <citation type="submission" date="2018-05" db="EMBL/GenBank/DDBJ databases">
        <title>Brachybacterium sp. M1HQ-2T, whole genome shotgun sequence.</title>
        <authorList>
            <person name="Tuo L."/>
        </authorList>
    </citation>
    <scope>NUCLEOTIDE SEQUENCE [LARGE SCALE GENOMIC DNA]</scope>
    <source>
        <strain evidence="6 7">M1HQ-2</strain>
    </source>
</reference>
<evidence type="ECO:0000256" key="4">
    <source>
        <dbReference type="SAM" id="MobiDB-lite"/>
    </source>
</evidence>
<keyword evidence="1" id="KW-0547">Nucleotide-binding</keyword>
<dbReference type="InterPro" id="IPR006500">
    <property type="entry name" value="Helicase_put_C_phage/plasmid"/>
</dbReference>
<dbReference type="PROSITE" id="PS51206">
    <property type="entry name" value="SF3_HELICASE_1"/>
    <property type="match status" value="1"/>
</dbReference>
<dbReference type="InterPro" id="IPR051620">
    <property type="entry name" value="ORF904-like_C"/>
</dbReference>
<dbReference type="PANTHER" id="PTHR35372">
    <property type="entry name" value="ATP BINDING PROTEIN-RELATED"/>
    <property type="match status" value="1"/>
</dbReference>
<dbReference type="NCBIfam" id="TIGR01613">
    <property type="entry name" value="primase_Cterm"/>
    <property type="match status" value="1"/>
</dbReference>